<dbReference type="AlphaFoldDB" id="A0A8K0TK64"/>
<dbReference type="InterPro" id="IPR000182">
    <property type="entry name" value="GNAT_dom"/>
</dbReference>
<evidence type="ECO:0000259" key="3">
    <source>
        <dbReference type="PROSITE" id="PS51186"/>
    </source>
</evidence>
<feature type="domain" description="N-acetyltransferase" evidence="3">
    <location>
        <begin position="14"/>
        <end position="184"/>
    </location>
</feature>
<dbReference type="InterPro" id="IPR050832">
    <property type="entry name" value="Bact_Acetyltransf"/>
</dbReference>
<keyword evidence="2" id="KW-0012">Acyltransferase</keyword>
<sequence length="184" mass="20372">MAVTESSPAAKPQIQIRNATDADIPAIIKLGRRVFTKSFGHSVEPHELQAYLDSAYTVAAITKDFEDPDRDTIVATTDDGRLAGFAMLTRNSVEPCVKDVEKTVELQRIYVDDTLQGCGVGGKLSRAIDDMAREQGFANIWLGVWEENLIAQRAYERWGYAKVGKHDFAVGPVVQTDDIMLKKL</sequence>
<dbReference type="Gene3D" id="3.40.630.30">
    <property type="match status" value="1"/>
</dbReference>
<keyword evidence="1" id="KW-0808">Transferase</keyword>
<dbReference type="GO" id="GO:0016747">
    <property type="term" value="F:acyltransferase activity, transferring groups other than amino-acyl groups"/>
    <property type="evidence" value="ECO:0007669"/>
    <property type="project" value="InterPro"/>
</dbReference>
<dbReference type="PANTHER" id="PTHR43877">
    <property type="entry name" value="AMINOALKYLPHOSPHONATE N-ACETYLTRANSFERASE-RELATED-RELATED"/>
    <property type="match status" value="1"/>
</dbReference>
<evidence type="ECO:0000313" key="5">
    <source>
        <dbReference type="Proteomes" id="UP000813385"/>
    </source>
</evidence>
<dbReference type="OrthoDB" id="9975416at2759"/>
<reference evidence="4" key="1">
    <citation type="journal article" date="2021" name="Nat. Commun.">
        <title>Genetic determinants of endophytism in the Arabidopsis root mycobiome.</title>
        <authorList>
            <person name="Mesny F."/>
            <person name="Miyauchi S."/>
            <person name="Thiergart T."/>
            <person name="Pickel B."/>
            <person name="Atanasova L."/>
            <person name="Karlsson M."/>
            <person name="Huettel B."/>
            <person name="Barry K.W."/>
            <person name="Haridas S."/>
            <person name="Chen C."/>
            <person name="Bauer D."/>
            <person name="Andreopoulos W."/>
            <person name="Pangilinan J."/>
            <person name="LaButti K."/>
            <person name="Riley R."/>
            <person name="Lipzen A."/>
            <person name="Clum A."/>
            <person name="Drula E."/>
            <person name="Henrissat B."/>
            <person name="Kohler A."/>
            <person name="Grigoriev I.V."/>
            <person name="Martin F.M."/>
            <person name="Hacquard S."/>
        </authorList>
    </citation>
    <scope>NUCLEOTIDE SEQUENCE</scope>
    <source>
        <strain evidence="4">MPI-CAGE-AT-0016</strain>
    </source>
</reference>
<dbReference type="Proteomes" id="UP000813385">
    <property type="component" value="Unassembled WGS sequence"/>
</dbReference>
<dbReference type="Pfam" id="PF00583">
    <property type="entry name" value="Acetyltransf_1"/>
    <property type="match status" value="1"/>
</dbReference>
<evidence type="ECO:0000256" key="2">
    <source>
        <dbReference type="ARBA" id="ARBA00023315"/>
    </source>
</evidence>
<dbReference type="PANTHER" id="PTHR43877:SF2">
    <property type="entry name" value="AMINOALKYLPHOSPHONATE N-ACETYLTRANSFERASE-RELATED"/>
    <property type="match status" value="1"/>
</dbReference>
<dbReference type="PROSITE" id="PS51186">
    <property type="entry name" value="GNAT"/>
    <property type="match status" value="1"/>
</dbReference>
<dbReference type="SUPFAM" id="SSF55729">
    <property type="entry name" value="Acyl-CoA N-acyltransferases (Nat)"/>
    <property type="match status" value="1"/>
</dbReference>
<dbReference type="CDD" id="cd04301">
    <property type="entry name" value="NAT_SF"/>
    <property type="match status" value="1"/>
</dbReference>
<evidence type="ECO:0000313" key="4">
    <source>
        <dbReference type="EMBL" id="KAH7361883.1"/>
    </source>
</evidence>
<dbReference type="InterPro" id="IPR016181">
    <property type="entry name" value="Acyl_CoA_acyltransferase"/>
</dbReference>
<evidence type="ECO:0000256" key="1">
    <source>
        <dbReference type="ARBA" id="ARBA00022679"/>
    </source>
</evidence>
<gene>
    <name evidence="4" type="ORF">B0T11DRAFT_78730</name>
</gene>
<name>A0A8K0TK64_9PEZI</name>
<organism evidence="4 5">
    <name type="scientific">Plectosphaerella cucumerina</name>
    <dbReference type="NCBI Taxonomy" id="40658"/>
    <lineage>
        <taxon>Eukaryota</taxon>
        <taxon>Fungi</taxon>
        <taxon>Dikarya</taxon>
        <taxon>Ascomycota</taxon>
        <taxon>Pezizomycotina</taxon>
        <taxon>Sordariomycetes</taxon>
        <taxon>Hypocreomycetidae</taxon>
        <taxon>Glomerellales</taxon>
        <taxon>Plectosphaerellaceae</taxon>
        <taxon>Plectosphaerella</taxon>
    </lineage>
</organism>
<proteinExistence type="predicted"/>
<keyword evidence="5" id="KW-1185">Reference proteome</keyword>
<dbReference type="EMBL" id="JAGPXD010000003">
    <property type="protein sequence ID" value="KAH7361883.1"/>
    <property type="molecule type" value="Genomic_DNA"/>
</dbReference>
<protein>
    <submittedName>
        <fullName evidence="4">Acyl-CoA N-acyltransferase</fullName>
    </submittedName>
</protein>
<comment type="caution">
    <text evidence="4">The sequence shown here is derived from an EMBL/GenBank/DDBJ whole genome shotgun (WGS) entry which is preliminary data.</text>
</comment>
<accession>A0A8K0TK64</accession>